<evidence type="ECO:0000313" key="2">
    <source>
        <dbReference type="Proteomes" id="UP000272729"/>
    </source>
</evidence>
<dbReference type="RefSeq" id="WP_147459255.1">
    <property type="nucleotide sequence ID" value="NZ_JBIUBA010000002.1"/>
</dbReference>
<accession>A0A495X8J1</accession>
<comment type="caution">
    <text evidence="1">The sequence shown here is derived from an EMBL/GenBank/DDBJ whole genome shotgun (WGS) entry which is preliminary data.</text>
</comment>
<dbReference type="Gene3D" id="3.40.50.300">
    <property type="entry name" value="P-loop containing nucleotide triphosphate hydrolases"/>
    <property type="match status" value="1"/>
</dbReference>
<dbReference type="SUPFAM" id="SSF52540">
    <property type="entry name" value="P-loop containing nucleoside triphosphate hydrolases"/>
    <property type="match status" value="1"/>
</dbReference>
<keyword evidence="1" id="KW-0969">Cilium</keyword>
<gene>
    <name evidence="1" type="ORF">DFJ66_2705</name>
</gene>
<dbReference type="InterPro" id="IPR027417">
    <property type="entry name" value="P-loop_NTPase"/>
</dbReference>
<reference evidence="1 2" key="1">
    <citation type="submission" date="2018-10" db="EMBL/GenBank/DDBJ databases">
        <title>Sequencing the genomes of 1000 actinobacteria strains.</title>
        <authorList>
            <person name="Klenk H.-P."/>
        </authorList>
    </citation>
    <scope>NUCLEOTIDE SEQUENCE [LARGE SCALE GENOMIC DNA]</scope>
    <source>
        <strain evidence="1 2">DSM 43911</strain>
    </source>
</reference>
<keyword evidence="2" id="KW-1185">Reference proteome</keyword>
<dbReference type="OrthoDB" id="5243870at2"/>
<dbReference type="EMBL" id="RBXR01000001">
    <property type="protein sequence ID" value="RKT69475.1"/>
    <property type="molecule type" value="Genomic_DNA"/>
</dbReference>
<protein>
    <submittedName>
        <fullName evidence="1">MinD-like ATPase involved in chromosome partitioning or flagellar assembly</fullName>
    </submittedName>
</protein>
<dbReference type="Proteomes" id="UP000272729">
    <property type="component" value="Unassembled WGS sequence"/>
</dbReference>
<dbReference type="AlphaFoldDB" id="A0A495X8J1"/>
<proteinExistence type="predicted"/>
<keyword evidence="1" id="KW-0282">Flagellum</keyword>
<sequence length="260" mass="26516">MLVSVLSLKGSPGVTTFAAALAACWPRPSRGLLLEADPSGGDLAVRLGVPAGLGVVGVAAAVRHGCDAEALWRHSRPLPGGWGVVVTPPDADQAGGALSALGDGIDVVRRAADERGTVVVVDCGRVDERSPAMALVRRSDVVVLLTRAYAEDLAHLLNRLDAVGRWGRRAVLLLAGPGYSAAEVAWTLGVAPLGRVPWDRVGAAVLCGRSGVGQRVEPARSALGRFAHKVAAELSAHLSAVESVPVAAVAGAQGEGRLAP</sequence>
<organism evidence="1 2">
    <name type="scientific">Saccharothrix variisporea</name>
    <dbReference type="NCBI Taxonomy" id="543527"/>
    <lineage>
        <taxon>Bacteria</taxon>
        <taxon>Bacillati</taxon>
        <taxon>Actinomycetota</taxon>
        <taxon>Actinomycetes</taxon>
        <taxon>Pseudonocardiales</taxon>
        <taxon>Pseudonocardiaceae</taxon>
        <taxon>Saccharothrix</taxon>
    </lineage>
</organism>
<name>A0A495X8J1_9PSEU</name>
<evidence type="ECO:0000313" key="1">
    <source>
        <dbReference type="EMBL" id="RKT69475.1"/>
    </source>
</evidence>
<keyword evidence="1" id="KW-0966">Cell projection</keyword>